<dbReference type="Gramene" id="TRITD2Av1G102980.1">
    <property type="protein sequence ID" value="TRITD2Av1G102980.1"/>
    <property type="gene ID" value="TRITD2Av1G102980"/>
</dbReference>
<gene>
    <name evidence="2" type="ORF">TRITD_2Av1G102980</name>
</gene>
<name>A0A9R1R6F0_TRITD</name>
<organism evidence="2 3">
    <name type="scientific">Triticum turgidum subsp. durum</name>
    <name type="common">Durum wheat</name>
    <name type="synonym">Triticum durum</name>
    <dbReference type="NCBI Taxonomy" id="4567"/>
    <lineage>
        <taxon>Eukaryota</taxon>
        <taxon>Viridiplantae</taxon>
        <taxon>Streptophyta</taxon>
        <taxon>Embryophyta</taxon>
        <taxon>Tracheophyta</taxon>
        <taxon>Spermatophyta</taxon>
        <taxon>Magnoliopsida</taxon>
        <taxon>Liliopsida</taxon>
        <taxon>Poales</taxon>
        <taxon>Poaceae</taxon>
        <taxon>BOP clade</taxon>
        <taxon>Pooideae</taxon>
        <taxon>Triticodae</taxon>
        <taxon>Triticeae</taxon>
        <taxon>Triticinae</taxon>
        <taxon>Triticum</taxon>
    </lineage>
</organism>
<feature type="compositionally biased region" description="Polar residues" evidence="1">
    <location>
        <begin position="184"/>
        <end position="193"/>
    </location>
</feature>
<reference evidence="2 3" key="1">
    <citation type="submission" date="2017-09" db="EMBL/GenBank/DDBJ databases">
        <authorList>
            <consortium name="International Durum Wheat Genome Sequencing Consortium (IDWGSC)"/>
            <person name="Milanesi L."/>
        </authorList>
    </citation>
    <scope>NUCLEOTIDE SEQUENCE [LARGE SCALE GENOMIC DNA]</scope>
    <source>
        <strain evidence="3">cv. Svevo</strain>
    </source>
</reference>
<proteinExistence type="predicted"/>
<dbReference type="Proteomes" id="UP000324705">
    <property type="component" value="Chromosome 2A"/>
</dbReference>
<feature type="compositionally biased region" description="Low complexity" evidence="1">
    <location>
        <begin position="119"/>
        <end position="132"/>
    </location>
</feature>
<feature type="compositionally biased region" description="Basic and acidic residues" evidence="1">
    <location>
        <begin position="280"/>
        <end position="291"/>
    </location>
</feature>
<dbReference type="EMBL" id="LT934113">
    <property type="protein sequence ID" value="VAH29898.1"/>
    <property type="molecule type" value="Genomic_DNA"/>
</dbReference>
<evidence type="ECO:0000313" key="3">
    <source>
        <dbReference type="Proteomes" id="UP000324705"/>
    </source>
</evidence>
<protein>
    <submittedName>
        <fullName evidence="2">Uncharacterized protein</fullName>
    </submittedName>
</protein>
<feature type="compositionally biased region" description="Acidic residues" evidence="1">
    <location>
        <begin position="234"/>
        <end position="244"/>
    </location>
</feature>
<evidence type="ECO:0000313" key="2">
    <source>
        <dbReference type="EMBL" id="VAH29898.1"/>
    </source>
</evidence>
<dbReference type="AlphaFoldDB" id="A0A9R1R6F0"/>
<feature type="region of interest" description="Disordered" evidence="1">
    <location>
        <begin position="221"/>
        <end position="291"/>
    </location>
</feature>
<keyword evidence="3" id="KW-1185">Reference proteome</keyword>
<evidence type="ECO:0000256" key="1">
    <source>
        <dbReference type="SAM" id="MobiDB-lite"/>
    </source>
</evidence>
<accession>A0A9R1R6F0</accession>
<feature type="compositionally biased region" description="Basic and acidic residues" evidence="1">
    <location>
        <begin position="245"/>
        <end position="258"/>
    </location>
</feature>
<feature type="region of interest" description="Disordered" evidence="1">
    <location>
        <begin position="167"/>
        <end position="207"/>
    </location>
</feature>
<sequence>MQRRVSSRSNKLPHWLQEAVRAPSKPIECELPPTVLAIAESVCLLLGEQKPAIPPFPFQGPRLSRPKDPRNTPKKRRVHKVQQAEHPKIGSGQGDQISAPAPKLMEAPPTSAIDQTNDAPSLNLNSPSSSSAGSQRQDVIPPAFEETRNTMEVSEAVAAACTARSEAPETGCQRDEFSGLDGITSGSCRSPTGNAPDAGAPRRGLSGPAEFSLLPVVDATGLSTTRAVGPVSSDDQEPEQENLLDSDKHIADTEKLLEKPTPLESRDSGASQSVSAQIVDEDKVGMVADER</sequence>
<feature type="region of interest" description="Disordered" evidence="1">
    <location>
        <begin position="54"/>
        <end position="137"/>
    </location>
</feature>